<proteinExistence type="predicted"/>
<dbReference type="Proteomes" id="UP000535937">
    <property type="component" value="Unassembled WGS sequence"/>
</dbReference>
<evidence type="ECO:0000313" key="3">
    <source>
        <dbReference type="Proteomes" id="UP000535937"/>
    </source>
</evidence>
<gene>
    <name evidence="2" type="ORF">FHS09_003387</name>
</gene>
<organism evidence="2 3">
    <name type="scientific">Microbulbifer rhizosphaerae</name>
    <dbReference type="NCBI Taxonomy" id="1562603"/>
    <lineage>
        <taxon>Bacteria</taxon>
        <taxon>Pseudomonadati</taxon>
        <taxon>Pseudomonadota</taxon>
        <taxon>Gammaproteobacteria</taxon>
        <taxon>Cellvibrionales</taxon>
        <taxon>Microbulbiferaceae</taxon>
        <taxon>Microbulbifer</taxon>
    </lineage>
</organism>
<dbReference type="AlphaFoldDB" id="A0A7W4WE20"/>
<dbReference type="PANTHER" id="PTHR36503">
    <property type="entry name" value="BLR2520 PROTEIN"/>
    <property type="match status" value="1"/>
</dbReference>
<evidence type="ECO:0000313" key="2">
    <source>
        <dbReference type="EMBL" id="MBB3062538.1"/>
    </source>
</evidence>
<dbReference type="RefSeq" id="WP_183461910.1">
    <property type="nucleotide sequence ID" value="NZ_JACHWZ010000017.1"/>
</dbReference>
<dbReference type="SUPFAM" id="SSF54593">
    <property type="entry name" value="Glyoxalase/Bleomycin resistance protein/Dihydroxybiphenyl dioxygenase"/>
    <property type="match status" value="1"/>
</dbReference>
<dbReference type="InterPro" id="IPR037523">
    <property type="entry name" value="VOC_core"/>
</dbReference>
<comment type="caution">
    <text evidence="2">The sequence shown here is derived from an EMBL/GenBank/DDBJ whole genome shotgun (WGS) entry which is preliminary data.</text>
</comment>
<dbReference type="PROSITE" id="PS51819">
    <property type="entry name" value="VOC"/>
    <property type="match status" value="1"/>
</dbReference>
<feature type="domain" description="VOC" evidence="1">
    <location>
        <begin position="3"/>
        <end position="128"/>
    </location>
</feature>
<dbReference type="InterPro" id="IPR029068">
    <property type="entry name" value="Glyas_Bleomycin-R_OHBP_Dase"/>
</dbReference>
<dbReference type="CDD" id="cd09012">
    <property type="entry name" value="VOC_like"/>
    <property type="match status" value="1"/>
</dbReference>
<protein>
    <recommendedName>
        <fullName evidence="1">VOC domain-containing protein</fullName>
    </recommendedName>
</protein>
<dbReference type="InterPro" id="IPR004360">
    <property type="entry name" value="Glyas_Fos-R_dOase_dom"/>
</dbReference>
<name>A0A7W4WE20_9GAMM</name>
<accession>A0A7W4WE20</accession>
<sequence length="137" mass="15147">MSKKIFVNLPVAELGKSIEFFSRLGFDFNAQFTDETATCMVISDSIFVMLLTREKFSSFTPGMEICDTGKSTEVLICLSADSREEVDALISKATAAGGSAFREPEDHGFMYGRAFRDLDGHIWEVVWMDPAALQQAG</sequence>
<dbReference type="Gene3D" id="3.10.180.10">
    <property type="entry name" value="2,3-Dihydroxybiphenyl 1,2-Dioxygenase, domain 1"/>
    <property type="match status" value="1"/>
</dbReference>
<evidence type="ECO:0000259" key="1">
    <source>
        <dbReference type="PROSITE" id="PS51819"/>
    </source>
</evidence>
<dbReference type="EMBL" id="JACHWZ010000017">
    <property type="protein sequence ID" value="MBB3062538.1"/>
    <property type="molecule type" value="Genomic_DNA"/>
</dbReference>
<reference evidence="2 3" key="1">
    <citation type="submission" date="2020-08" db="EMBL/GenBank/DDBJ databases">
        <title>Genomic Encyclopedia of Type Strains, Phase III (KMG-III): the genomes of soil and plant-associated and newly described type strains.</title>
        <authorList>
            <person name="Whitman W."/>
        </authorList>
    </citation>
    <scope>NUCLEOTIDE SEQUENCE [LARGE SCALE GENOMIC DNA]</scope>
    <source>
        <strain evidence="2 3">CECT 8799</strain>
    </source>
</reference>
<dbReference type="PANTHER" id="PTHR36503:SF2">
    <property type="entry name" value="BLR2408 PROTEIN"/>
    <property type="match status" value="1"/>
</dbReference>
<dbReference type="Pfam" id="PF00903">
    <property type="entry name" value="Glyoxalase"/>
    <property type="match status" value="1"/>
</dbReference>
<keyword evidence="3" id="KW-1185">Reference proteome</keyword>